<dbReference type="GO" id="GO:0006952">
    <property type="term" value="P:defense response"/>
    <property type="evidence" value="ECO:0007669"/>
    <property type="project" value="UniProtKB-KW"/>
</dbReference>
<evidence type="ECO:0000256" key="2">
    <source>
        <dbReference type="ARBA" id="ARBA00022614"/>
    </source>
</evidence>
<dbReference type="FunFam" id="3.40.50.10140:FF:000007">
    <property type="entry name" value="Disease resistance protein (TIR-NBS-LRR class)"/>
    <property type="match status" value="1"/>
</dbReference>
<dbReference type="SMART" id="SM00255">
    <property type="entry name" value="TIR"/>
    <property type="match status" value="1"/>
</dbReference>
<dbReference type="InterPro" id="IPR042197">
    <property type="entry name" value="Apaf_helical"/>
</dbReference>
<reference evidence="9" key="1">
    <citation type="submission" date="2020-03" db="EMBL/GenBank/DDBJ databases">
        <title>A high-quality chromosome-level genome assembly of a woody plant with both climbing and erect habits, Rhamnella rubrinervis.</title>
        <authorList>
            <person name="Lu Z."/>
            <person name="Yang Y."/>
            <person name="Zhu X."/>
            <person name="Sun Y."/>
        </authorList>
    </citation>
    <scope>NUCLEOTIDE SEQUENCE</scope>
    <source>
        <strain evidence="9">BYM</strain>
        <tissue evidence="9">Leaf</tissue>
    </source>
</reference>
<dbReference type="PROSITE" id="PS50104">
    <property type="entry name" value="TIR"/>
    <property type="match status" value="1"/>
</dbReference>
<keyword evidence="5" id="KW-0611">Plant defense</keyword>
<name>A0A8K0MKT1_9ROSA</name>
<dbReference type="GO" id="GO:0051707">
    <property type="term" value="P:response to other organism"/>
    <property type="evidence" value="ECO:0007669"/>
    <property type="project" value="UniProtKB-ARBA"/>
</dbReference>
<evidence type="ECO:0000256" key="4">
    <source>
        <dbReference type="ARBA" id="ARBA00022801"/>
    </source>
</evidence>
<dbReference type="GO" id="GO:0043531">
    <property type="term" value="F:ADP binding"/>
    <property type="evidence" value="ECO:0007669"/>
    <property type="project" value="InterPro"/>
</dbReference>
<evidence type="ECO:0000256" key="3">
    <source>
        <dbReference type="ARBA" id="ARBA00022737"/>
    </source>
</evidence>
<dbReference type="OrthoDB" id="1188997at2759"/>
<dbReference type="EC" id="3.2.2.6" evidence="1"/>
<dbReference type="Proteomes" id="UP000796880">
    <property type="component" value="Unassembled WGS sequence"/>
</dbReference>
<dbReference type="GO" id="GO:0007165">
    <property type="term" value="P:signal transduction"/>
    <property type="evidence" value="ECO:0007669"/>
    <property type="project" value="InterPro"/>
</dbReference>
<dbReference type="InterPro" id="IPR044974">
    <property type="entry name" value="Disease_R_plants"/>
</dbReference>
<keyword evidence="3" id="KW-0677">Repeat</keyword>
<sequence>MASSFSSSSASSSLSSSSFRDKHDVFISFRGMDTRDGVTSFLYEALRNKAIQAYMDVREFETGDEISPALMNAIKSSKISVAIFSENYASSTWCLNELVQILECKESNGQIVLPVFYQIDAFIVRDQTESYAVAFEEHKRSFNDTQLNKWRKALKDATYLHGIDSKEYRPEPILIRKIVDDIGSHLRKYQSSNDIYKGLYGIQERIREIESLLRIGSTDVGIIGICGMGGIGKTTLASAIFHKIYHLFEGGCFLFNIKDESARHGVDHLRKKLLNELFSDGAILSLDTPFVVPPSIHNKFRRKRVLIVLDDMDCSSDLEALIKGYEELAPGSRIIVTTRDEQVLKNVTYEIYKVRVLNYSHSIELFQLHAFQNKLPPTDYKKLSVSVANYADGNPLALILLGKMLHSRSMDEWESALEMLKRNPEKGIQNVLRSYEGLNNMQKELFLDIACFFSCSYYNRFKRDEVESIEGSSSAKIGISVLNEKSLVTISCCSQVVSVHNLVQQVAFAMVCEEHKEPGNRSRLWIAKDISHVLETASGTATIKSISLHLCDLETDVKVSPAAFSNMSNLQYFQITSHENAKFRLLFPDDGHGLEFRPSNKLRYFCWEFYPYKSLPSGLILENLVQLNLTDSQLVELWNEDQPAPALDKLKSIELHGSKNLTQIPNLTRAINIEKICLARCTSLVRVPLYFKDLHKLQFLNLTDCSNLVDVEGISTGKNLRQLYLGGTAIEAMPSSIGCLAGLDQLDLHDCSRLKFVPTSICKLKSLQSLDLSGCLNLEKFSEILEPMECLRRISLRGTMIKELPQSSIENLIALSELDLSCCQNIEFLLNNLCYLRHIYKLDLQGCSELQKLPPLPHSLVILDVRSCENLESIQELPPLLTTLDARFDNCQKLDQNLTNNRIPHAASLEILCAARSPRKLESKFDHRLSVVFCYPGVDIPKYFISRDHTDSKVTSIKIDLPPNWCDANFLGFAFCFVLDLSDVASERLFDHTSIECVYNFNDDGGAEYHCRVPVKWYFQCSKLNSDHTLIMYDNELSYKKLQDNFGANWASMSSSNIVTKASFYFRLSLHYVDGSKNSGFRESAGWSLVACDQCDKIIIKRCGVWLIDDQEDGGTLMDSQRFARLSQVSGGSTHEVVCHGGEKVNANTAAAEEEEIRRLAQLSLVSGASTTGHEVVCIEDEKVNTNTEKAKSYPNTSAQEEPSFIDWVPYTL</sequence>
<dbReference type="Gene3D" id="3.40.50.300">
    <property type="entry name" value="P-loop containing nucleotide triphosphate hydrolases"/>
    <property type="match status" value="1"/>
</dbReference>
<dbReference type="SUPFAM" id="SSF52540">
    <property type="entry name" value="P-loop containing nucleoside triphosphate hydrolases"/>
    <property type="match status" value="1"/>
</dbReference>
<dbReference type="GO" id="GO:0061809">
    <property type="term" value="F:NAD+ nucleosidase activity, cyclic ADP-ribose generating"/>
    <property type="evidence" value="ECO:0007669"/>
    <property type="project" value="UniProtKB-EC"/>
</dbReference>
<dbReference type="InterPro" id="IPR000157">
    <property type="entry name" value="TIR_dom"/>
</dbReference>
<dbReference type="Pfam" id="PF23282">
    <property type="entry name" value="WHD_ROQ1"/>
    <property type="match status" value="1"/>
</dbReference>
<keyword evidence="2" id="KW-0433">Leucine-rich repeat</keyword>
<dbReference type="Gene3D" id="3.40.50.10140">
    <property type="entry name" value="Toll/interleukin-1 receptor homology (TIR) domain"/>
    <property type="match status" value="1"/>
</dbReference>
<dbReference type="PRINTS" id="PR00364">
    <property type="entry name" value="DISEASERSIST"/>
</dbReference>
<dbReference type="InterPro" id="IPR035897">
    <property type="entry name" value="Toll_tir_struct_dom_sf"/>
</dbReference>
<proteinExistence type="predicted"/>
<dbReference type="Pfam" id="PF01582">
    <property type="entry name" value="TIR"/>
    <property type="match status" value="1"/>
</dbReference>
<evidence type="ECO:0000259" key="8">
    <source>
        <dbReference type="PROSITE" id="PS50104"/>
    </source>
</evidence>
<dbReference type="Gene3D" id="1.10.8.430">
    <property type="entry name" value="Helical domain of apoptotic protease-activating factors"/>
    <property type="match status" value="1"/>
</dbReference>
<evidence type="ECO:0000256" key="5">
    <source>
        <dbReference type="ARBA" id="ARBA00022821"/>
    </source>
</evidence>
<keyword evidence="6" id="KW-0520">NAD</keyword>
<comment type="catalytic activity">
    <reaction evidence="7">
        <text>NAD(+) + H2O = ADP-D-ribose + nicotinamide + H(+)</text>
        <dbReference type="Rhea" id="RHEA:16301"/>
        <dbReference type="ChEBI" id="CHEBI:15377"/>
        <dbReference type="ChEBI" id="CHEBI:15378"/>
        <dbReference type="ChEBI" id="CHEBI:17154"/>
        <dbReference type="ChEBI" id="CHEBI:57540"/>
        <dbReference type="ChEBI" id="CHEBI:57967"/>
        <dbReference type="EC" id="3.2.2.6"/>
    </reaction>
    <physiologicalReaction direction="left-to-right" evidence="7">
        <dbReference type="Rhea" id="RHEA:16302"/>
    </physiologicalReaction>
</comment>
<dbReference type="AlphaFoldDB" id="A0A8K0MKT1"/>
<dbReference type="InterPro" id="IPR036390">
    <property type="entry name" value="WH_DNA-bd_sf"/>
</dbReference>
<comment type="caution">
    <text evidence="9">The sequence shown here is derived from an EMBL/GenBank/DDBJ whole genome shotgun (WGS) entry which is preliminary data.</text>
</comment>
<keyword evidence="10" id="KW-1185">Reference proteome</keyword>
<gene>
    <name evidence="9" type="ORF">FNV43_RR10076</name>
</gene>
<accession>A0A8K0MKT1</accession>
<dbReference type="SUPFAM" id="SSF46785">
    <property type="entry name" value="Winged helix' DNA-binding domain"/>
    <property type="match status" value="1"/>
</dbReference>
<keyword evidence="4" id="KW-0378">Hydrolase</keyword>
<dbReference type="Pfam" id="PF00931">
    <property type="entry name" value="NB-ARC"/>
    <property type="match status" value="1"/>
</dbReference>
<dbReference type="InterPro" id="IPR058192">
    <property type="entry name" value="WHD_ROQ1-like"/>
</dbReference>
<evidence type="ECO:0000256" key="7">
    <source>
        <dbReference type="ARBA" id="ARBA00047304"/>
    </source>
</evidence>
<dbReference type="EMBL" id="VOIH02000004">
    <property type="protein sequence ID" value="KAF3449348.1"/>
    <property type="molecule type" value="Genomic_DNA"/>
</dbReference>
<dbReference type="Pfam" id="PF20160">
    <property type="entry name" value="C-JID"/>
    <property type="match status" value="1"/>
</dbReference>
<feature type="domain" description="TIR" evidence="8">
    <location>
        <begin position="21"/>
        <end position="186"/>
    </location>
</feature>
<evidence type="ECO:0000313" key="9">
    <source>
        <dbReference type="EMBL" id="KAF3449348.1"/>
    </source>
</evidence>
<dbReference type="Gene3D" id="3.80.10.10">
    <property type="entry name" value="Ribonuclease Inhibitor"/>
    <property type="match status" value="2"/>
</dbReference>
<dbReference type="InterPro" id="IPR045344">
    <property type="entry name" value="C-JID"/>
</dbReference>
<evidence type="ECO:0000256" key="1">
    <source>
        <dbReference type="ARBA" id="ARBA00011982"/>
    </source>
</evidence>
<evidence type="ECO:0000256" key="6">
    <source>
        <dbReference type="ARBA" id="ARBA00023027"/>
    </source>
</evidence>
<dbReference type="PANTHER" id="PTHR11017">
    <property type="entry name" value="LEUCINE-RICH REPEAT-CONTAINING PROTEIN"/>
    <property type="match status" value="1"/>
</dbReference>
<dbReference type="InterPro" id="IPR027417">
    <property type="entry name" value="P-loop_NTPase"/>
</dbReference>
<dbReference type="InterPro" id="IPR032675">
    <property type="entry name" value="LRR_dom_sf"/>
</dbReference>
<dbReference type="SUPFAM" id="SSF52058">
    <property type="entry name" value="L domain-like"/>
    <property type="match status" value="1"/>
</dbReference>
<protein>
    <recommendedName>
        <fullName evidence="1">ADP-ribosyl cyclase/cyclic ADP-ribose hydrolase</fullName>
        <ecNumber evidence="1">3.2.2.6</ecNumber>
    </recommendedName>
</protein>
<dbReference type="SUPFAM" id="SSF52200">
    <property type="entry name" value="Toll/Interleukin receptor TIR domain"/>
    <property type="match status" value="1"/>
</dbReference>
<evidence type="ECO:0000313" key="10">
    <source>
        <dbReference type="Proteomes" id="UP000796880"/>
    </source>
</evidence>
<dbReference type="InterPro" id="IPR055414">
    <property type="entry name" value="LRR_R13L4/SHOC2-like"/>
</dbReference>
<organism evidence="9 10">
    <name type="scientific">Rhamnella rubrinervis</name>
    <dbReference type="NCBI Taxonomy" id="2594499"/>
    <lineage>
        <taxon>Eukaryota</taxon>
        <taxon>Viridiplantae</taxon>
        <taxon>Streptophyta</taxon>
        <taxon>Embryophyta</taxon>
        <taxon>Tracheophyta</taxon>
        <taxon>Spermatophyta</taxon>
        <taxon>Magnoliopsida</taxon>
        <taxon>eudicotyledons</taxon>
        <taxon>Gunneridae</taxon>
        <taxon>Pentapetalae</taxon>
        <taxon>rosids</taxon>
        <taxon>fabids</taxon>
        <taxon>Rosales</taxon>
        <taxon>Rhamnaceae</taxon>
        <taxon>rhamnoid group</taxon>
        <taxon>Rhamneae</taxon>
        <taxon>Rhamnella</taxon>
    </lineage>
</organism>
<dbReference type="InterPro" id="IPR002182">
    <property type="entry name" value="NB-ARC"/>
</dbReference>
<dbReference type="PANTHER" id="PTHR11017:SF479">
    <property type="entry name" value="DISEASE RESISTANCE PROTEIN (TIR-NBS-LRR CLASS) FAMILY"/>
    <property type="match status" value="1"/>
</dbReference>
<dbReference type="Pfam" id="PF23598">
    <property type="entry name" value="LRR_14"/>
    <property type="match status" value="1"/>
</dbReference>